<evidence type="ECO:0000256" key="8">
    <source>
        <dbReference type="PIRNR" id="PIRNR000485"/>
    </source>
</evidence>
<evidence type="ECO:0000256" key="9">
    <source>
        <dbReference type="PIRSR" id="PIRSR000485-1"/>
    </source>
</evidence>
<dbReference type="STRING" id="1123281.SAMN02745180_00073"/>
<feature type="binding site" evidence="7 10">
    <location>
        <position position="348"/>
    </location>
    <ligand>
        <name>Mg(2+)</name>
        <dbReference type="ChEBI" id="CHEBI:18420"/>
    </ligand>
</feature>
<comment type="function">
    <text evidence="7">Catalyzes the formation of phosphoribosylamine from phosphoribosylpyrophosphate (PRPP) and glutamine.</text>
</comment>
<keyword evidence="3 7" id="KW-0328">Glycosyltransferase</keyword>
<comment type="catalytic activity">
    <reaction evidence="7 8">
        <text>5-phospho-beta-D-ribosylamine + L-glutamate + diphosphate = 5-phospho-alpha-D-ribose 1-diphosphate + L-glutamine + H2O</text>
        <dbReference type="Rhea" id="RHEA:14905"/>
        <dbReference type="ChEBI" id="CHEBI:15377"/>
        <dbReference type="ChEBI" id="CHEBI:29985"/>
        <dbReference type="ChEBI" id="CHEBI:33019"/>
        <dbReference type="ChEBI" id="CHEBI:58017"/>
        <dbReference type="ChEBI" id="CHEBI:58359"/>
        <dbReference type="ChEBI" id="CHEBI:58681"/>
        <dbReference type="EC" id="2.4.2.14"/>
    </reaction>
</comment>
<evidence type="ECO:0000256" key="6">
    <source>
        <dbReference type="ARBA" id="ARBA00022962"/>
    </source>
</evidence>
<dbReference type="UniPathway" id="UPA00074">
    <property type="reaction ID" value="UER00124"/>
</dbReference>
<dbReference type="InterPro" id="IPR035584">
    <property type="entry name" value="PurF_N"/>
</dbReference>
<comment type="pathway">
    <text evidence="1 7 8">Purine metabolism; IMP biosynthesis via de novo pathway; N(1)-(5-phospho-D-ribosyl)glycinamide from 5-phospho-alpha-D-ribose 1-diphosphate: step 1/2.</text>
</comment>
<dbReference type="GO" id="GO:0051539">
    <property type="term" value="F:4 iron, 4 sulfur cluster binding"/>
    <property type="evidence" value="ECO:0007669"/>
    <property type="project" value="UniProtKB-KW"/>
</dbReference>
<dbReference type="CDD" id="cd00715">
    <property type="entry name" value="GPATase_N"/>
    <property type="match status" value="1"/>
</dbReference>
<dbReference type="InterPro" id="IPR017932">
    <property type="entry name" value="GATase_2_dom"/>
</dbReference>
<feature type="binding site" evidence="7 10">
    <location>
        <position position="285"/>
    </location>
    <ligand>
        <name>Mg(2+)</name>
        <dbReference type="ChEBI" id="CHEBI:18420"/>
    </ligand>
</feature>
<dbReference type="RefSeq" id="WP_072742551.1">
    <property type="nucleotide sequence ID" value="NZ_FQXR01000002.1"/>
</dbReference>
<evidence type="ECO:0000313" key="13">
    <source>
        <dbReference type="EMBL" id="SHH33481.1"/>
    </source>
</evidence>
<keyword evidence="7" id="KW-0004">4Fe-4S</keyword>
<reference evidence="13 14" key="1">
    <citation type="submission" date="2016-11" db="EMBL/GenBank/DDBJ databases">
        <authorList>
            <person name="Jaros S."/>
            <person name="Januszkiewicz K."/>
            <person name="Wedrychowicz H."/>
        </authorList>
    </citation>
    <scope>NUCLEOTIDE SEQUENCE [LARGE SCALE GENOMIC DNA]</scope>
    <source>
        <strain evidence="13 14">DSM 13106</strain>
    </source>
</reference>
<dbReference type="PROSITE" id="PS51278">
    <property type="entry name" value="GATASE_TYPE_2"/>
    <property type="match status" value="1"/>
</dbReference>
<organism evidence="13 14">
    <name type="scientific">Sporanaerobacter acetigenes DSM 13106</name>
    <dbReference type="NCBI Taxonomy" id="1123281"/>
    <lineage>
        <taxon>Bacteria</taxon>
        <taxon>Bacillati</taxon>
        <taxon>Bacillota</taxon>
        <taxon>Tissierellia</taxon>
        <taxon>Tissierellales</taxon>
        <taxon>Sporanaerobacteraceae</taxon>
        <taxon>Sporanaerobacter</taxon>
    </lineage>
</organism>
<name>A0A1M5S4Q3_9FIRM</name>
<dbReference type="SUPFAM" id="SSF56235">
    <property type="entry name" value="N-terminal nucleophile aminohydrolases (Ntn hydrolases)"/>
    <property type="match status" value="1"/>
</dbReference>
<dbReference type="AlphaFoldDB" id="A0A1M5S4Q3"/>
<comment type="cofactor">
    <cofactor evidence="7 10">
        <name>Mg(2+)</name>
        <dbReference type="ChEBI" id="CHEBI:18420"/>
    </cofactor>
    <text evidence="7 10">Binds 1 Mg(2+) ion per subunit.</text>
</comment>
<feature type="binding site" evidence="7 11">
    <location>
        <position position="433"/>
    </location>
    <ligand>
        <name>[4Fe-4S] cluster</name>
        <dbReference type="ChEBI" id="CHEBI:49883"/>
    </ligand>
</feature>
<keyword evidence="7 11" id="KW-0411">Iron-sulfur</keyword>
<dbReference type="EC" id="2.4.2.14" evidence="7"/>
<feature type="binding site" evidence="7 11">
    <location>
        <position position="238"/>
    </location>
    <ligand>
        <name>[4Fe-4S] cluster</name>
        <dbReference type="ChEBI" id="CHEBI:49883"/>
    </ligand>
</feature>
<dbReference type="InterPro" id="IPR029055">
    <property type="entry name" value="Ntn_hydrolases_N"/>
</dbReference>
<keyword evidence="7 11" id="KW-0408">Iron</keyword>
<evidence type="ECO:0000256" key="2">
    <source>
        <dbReference type="ARBA" id="ARBA00010138"/>
    </source>
</evidence>
<dbReference type="GO" id="GO:0004044">
    <property type="term" value="F:amidophosphoribosyltransferase activity"/>
    <property type="evidence" value="ECO:0007669"/>
    <property type="project" value="UniProtKB-UniRule"/>
</dbReference>
<dbReference type="EMBL" id="FQXR01000002">
    <property type="protein sequence ID" value="SHH33481.1"/>
    <property type="molecule type" value="Genomic_DNA"/>
</dbReference>
<dbReference type="OrthoDB" id="9801213at2"/>
<dbReference type="InterPro" id="IPR000836">
    <property type="entry name" value="PRTase_dom"/>
</dbReference>
<gene>
    <name evidence="7" type="primary">purF</name>
    <name evidence="13" type="ORF">SAMN02745180_00073</name>
</gene>
<dbReference type="Gene3D" id="3.40.50.2020">
    <property type="match status" value="1"/>
</dbReference>
<keyword evidence="5 7" id="KW-0658">Purine biosynthesis</keyword>
<dbReference type="PANTHER" id="PTHR11907">
    <property type="entry name" value="AMIDOPHOSPHORIBOSYLTRANSFERASE"/>
    <property type="match status" value="1"/>
</dbReference>
<dbReference type="Proteomes" id="UP000184389">
    <property type="component" value="Unassembled WGS sequence"/>
</dbReference>
<comment type="similarity">
    <text evidence="2 7 8">In the C-terminal section; belongs to the purine/pyrimidine phosphoribosyltransferase family.</text>
</comment>
<keyword evidence="14" id="KW-1185">Reference proteome</keyword>
<dbReference type="SUPFAM" id="SSF53271">
    <property type="entry name" value="PRTase-like"/>
    <property type="match status" value="1"/>
</dbReference>
<keyword evidence="7 10" id="KW-0460">Magnesium</keyword>
<dbReference type="Pfam" id="PF00156">
    <property type="entry name" value="Pribosyltran"/>
    <property type="match status" value="1"/>
</dbReference>
<feature type="binding site" evidence="7 10">
    <location>
        <position position="347"/>
    </location>
    <ligand>
        <name>Mg(2+)</name>
        <dbReference type="ChEBI" id="CHEBI:18420"/>
    </ligand>
</feature>
<feature type="binding site" evidence="7 11">
    <location>
        <position position="384"/>
    </location>
    <ligand>
        <name>[4Fe-4S] cluster</name>
        <dbReference type="ChEBI" id="CHEBI:49883"/>
    </ligand>
</feature>
<dbReference type="Pfam" id="PF13537">
    <property type="entry name" value="GATase_7"/>
    <property type="match status" value="1"/>
</dbReference>
<feature type="domain" description="Glutamine amidotransferase type-2" evidence="12">
    <location>
        <begin position="2"/>
        <end position="222"/>
    </location>
</feature>
<evidence type="ECO:0000256" key="11">
    <source>
        <dbReference type="PIRSR" id="PIRSR000485-3"/>
    </source>
</evidence>
<evidence type="ECO:0000313" key="14">
    <source>
        <dbReference type="Proteomes" id="UP000184389"/>
    </source>
</evidence>
<proteinExistence type="inferred from homology"/>
<dbReference type="CDD" id="cd06223">
    <property type="entry name" value="PRTases_typeI"/>
    <property type="match status" value="1"/>
</dbReference>
<dbReference type="GO" id="GO:0006189">
    <property type="term" value="P:'de novo' IMP biosynthetic process"/>
    <property type="evidence" value="ECO:0007669"/>
    <property type="project" value="UniProtKB-UniRule"/>
</dbReference>
<feature type="active site" description="Nucleophile" evidence="7 9">
    <location>
        <position position="2"/>
    </location>
</feature>
<evidence type="ECO:0000256" key="4">
    <source>
        <dbReference type="ARBA" id="ARBA00022679"/>
    </source>
</evidence>
<protein>
    <recommendedName>
        <fullName evidence="7">Amidophosphoribosyltransferase</fullName>
        <shortName evidence="7">ATase</shortName>
        <ecNumber evidence="7">2.4.2.14</ecNumber>
    </recommendedName>
    <alternativeName>
        <fullName evidence="7">Glutamine phosphoribosylpyrophosphate amidotransferase</fullName>
        <shortName evidence="7">GPATase</shortName>
    </alternativeName>
</protein>
<comment type="cofactor">
    <cofactor evidence="7 11">
        <name>[4Fe-4S] cluster</name>
        <dbReference type="ChEBI" id="CHEBI:49883"/>
    </cofactor>
    <text evidence="7 11">Binds 1 [4Fe-4S] cluster per subunit.</text>
</comment>
<dbReference type="PIRSF" id="PIRSF000485">
    <property type="entry name" value="Amd_phspho_trans"/>
    <property type="match status" value="1"/>
</dbReference>
<keyword evidence="6 7" id="KW-0315">Glutamine amidotransferase</keyword>
<evidence type="ECO:0000256" key="1">
    <source>
        <dbReference type="ARBA" id="ARBA00005209"/>
    </source>
</evidence>
<dbReference type="GO" id="GO:0009113">
    <property type="term" value="P:purine nucleobase biosynthetic process"/>
    <property type="evidence" value="ECO:0007669"/>
    <property type="project" value="UniProtKB-UniRule"/>
</dbReference>
<keyword evidence="7 10" id="KW-0479">Metal-binding</keyword>
<evidence type="ECO:0000259" key="12">
    <source>
        <dbReference type="PROSITE" id="PS51278"/>
    </source>
</evidence>
<sequence>MCGIIGIYDTENRDISKILYYGLYALQHRGQESSGMAVNNNGFIDYHKDLGLAHEVFSEEIINRLRGNVGVAHVKYGTNGEPNSINAEPLVVGYKKGALAISSSGKIINAEEIREKLEDEGTIFATDTDAEVVANLIARFHKDDIEMAIVNALKSIKGSYTMILMTTDRLIGVRDPYGMGPLCIGKLGKDYILSSETCALDTIGAEFFRDVEPGEMVVIKDGKIKSIKSEKIYDKKFCIFEFIYLARPDSKIDGVSVYLARREAGKLLAKASPAEADIVISAPDSGTVAAIGYAEQSGIPYAEGLIKNKYIGRTFIEPTQELREQGVRLKLNVLKENVEGKRVVLVDDSIVRGTTMRRIVGMLKSAGAKEVHLRIASPPVMDPCYFGLDTTKKNLIAVEKSIEEIRESIGADSLEYLSLKDLIKGTGEEGVYCTGCLNGIYPMDIHKN</sequence>
<keyword evidence="4 7" id="KW-0808">Transferase</keyword>
<evidence type="ECO:0000256" key="7">
    <source>
        <dbReference type="HAMAP-Rule" id="MF_01931"/>
    </source>
</evidence>
<evidence type="ECO:0000256" key="5">
    <source>
        <dbReference type="ARBA" id="ARBA00022755"/>
    </source>
</evidence>
<dbReference type="Gene3D" id="3.60.20.10">
    <property type="entry name" value="Glutamine Phosphoribosylpyrophosphate, subunit 1, domain 1"/>
    <property type="match status" value="1"/>
</dbReference>
<evidence type="ECO:0000256" key="10">
    <source>
        <dbReference type="PIRSR" id="PIRSR000485-2"/>
    </source>
</evidence>
<accession>A0A1M5S4Q3</accession>
<dbReference type="HAMAP" id="MF_01931">
    <property type="entry name" value="PurF"/>
    <property type="match status" value="1"/>
</dbReference>
<dbReference type="NCBIfam" id="TIGR01134">
    <property type="entry name" value="purF"/>
    <property type="match status" value="1"/>
</dbReference>
<evidence type="ECO:0000256" key="3">
    <source>
        <dbReference type="ARBA" id="ARBA00022676"/>
    </source>
</evidence>
<dbReference type="InterPro" id="IPR005854">
    <property type="entry name" value="PurF"/>
</dbReference>
<feature type="binding site" evidence="7 11">
    <location>
        <position position="436"/>
    </location>
    <ligand>
        <name>[4Fe-4S] cluster</name>
        <dbReference type="ChEBI" id="CHEBI:49883"/>
    </ligand>
</feature>
<dbReference type="GO" id="GO:0000287">
    <property type="term" value="F:magnesium ion binding"/>
    <property type="evidence" value="ECO:0007669"/>
    <property type="project" value="UniProtKB-UniRule"/>
</dbReference>
<dbReference type="InterPro" id="IPR029057">
    <property type="entry name" value="PRTase-like"/>
</dbReference>